<dbReference type="AlphaFoldDB" id="A0A318LTV0"/>
<gene>
    <name evidence="1" type="ORF">BA062_07120</name>
</gene>
<proteinExistence type="predicted"/>
<keyword evidence="2" id="KW-1185">Reference proteome</keyword>
<sequence>MWSRALSSTSCVLGSRRSLSSLAETTAEQVRGWHRLCRGGVGARIKVCPKQTVDSFLPNGWMIDEQRVRIMISEKGLLGHAI</sequence>
<organism evidence="1 2">
    <name type="scientific">Prauserella flavalba</name>
    <dbReference type="NCBI Taxonomy" id="1477506"/>
    <lineage>
        <taxon>Bacteria</taxon>
        <taxon>Bacillati</taxon>
        <taxon>Actinomycetota</taxon>
        <taxon>Actinomycetes</taxon>
        <taxon>Pseudonocardiales</taxon>
        <taxon>Pseudonocardiaceae</taxon>
        <taxon>Prauserella</taxon>
    </lineage>
</organism>
<protein>
    <submittedName>
        <fullName evidence="1">Uncharacterized protein</fullName>
    </submittedName>
</protein>
<reference evidence="1 2" key="1">
    <citation type="submission" date="2016-07" db="EMBL/GenBank/DDBJ databases">
        <title>Draft genome sequence of Prauserella sp. YIM 121212, isolated from alkaline soil.</title>
        <authorList>
            <person name="Ruckert C."/>
            <person name="Albersmeier A."/>
            <person name="Jiang C.-L."/>
            <person name="Jiang Y."/>
            <person name="Kalinowski J."/>
            <person name="Schneider O."/>
            <person name="Winkler A."/>
            <person name="Zotchev S.B."/>
        </authorList>
    </citation>
    <scope>NUCLEOTIDE SEQUENCE [LARGE SCALE GENOMIC DNA]</scope>
    <source>
        <strain evidence="1 2">YIM 121212</strain>
    </source>
</reference>
<dbReference type="Proteomes" id="UP000247892">
    <property type="component" value="Unassembled WGS sequence"/>
</dbReference>
<evidence type="ECO:0000313" key="2">
    <source>
        <dbReference type="Proteomes" id="UP000247892"/>
    </source>
</evidence>
<name>A0A318LTV0_9PSEU</name>
<comment type="caution">
    <text evidence="1">The sequence shown here is derived from an EMBL/GenBank/DDBJ whole genome shotgun (WGS) entry which is preliminary data.</text>
</comment>
<dbReference type="EMBL" id="MASU01000004">
    <property type="protein sequence ID" value="PXY37251.1"/>
    <property type="molecule type" value="Genomic_DNA"/>
</dbReference>
<dbReference type="RefSeq" id="WP_110335306.1">
    <property type="nucleotide sequence ID" value="NZ_MASU01000004.1"/>
</dbReference>
<accession>A0A318LTV0</accession>
<evidence type="ECO:0000313" key="1">
    <source>
        <dbReference type="EMBL" id="PXY37251.1"/>
    </source>
</evidence>